<evidence type="ECO:0000256" key="8">
    <source>
        <dbReference type="ARBA" id="ARBA00023288"/>
    </source>
</evidence>
<keyword evidence="6" id="KW-1015">Disulfide bond</keyword>
<evidence type="ECO:0000256" key="9">
    <source>
        <dbReference type="ARBA" id="ARBA00035011"/>
    </source>
</evidence>
<keyword evidence="13" id="KW-1185">Reference proteome</keyword>
<dbReference type="InterPro" id="IPR008972">
    <property type="entry name" value="Cupredoxin"/>
</dbReference>
<keyword evidence="3" id="KW-0336">GPI-anchor</keyword>
<evidence type="ECO:0000256" key="10">
    <source>
        <dbReference type="SAM" id="MobiDB-lite"/>
    </source>
</evidence>
<name>A0A7J0G297_9ERIC</name>
<proteinExistence type="inferred from homology"/>
<gene>
    <name evidence="12" type="ORF">Acr_17g0004610</name>
</gene>
<keyword evidence="2" id="KW-1003">Cell membrane</keyword>
<evidence type="ECO:0000256" key="7">
    <source>
        <dbReference type="ARBA" id="ARBA00023180"/>
    </source>
</evidence>
<evidence type="ECO:0000256" key="4">
    <source>
        <dbReference type="ARBA" id="ARBA00022729"/>
    </source>
</evidence>
<dbReference type="PANTHER" id="PTHR33021:SF253">
    <property type="entry name" value="EARLY NODULIN-LIKE PROTEIN 9"/>
    <property type="match status" value="1"/>
</dbReference>
<dbReference type="InterPro" id="IPR041846">
    <property type="entry name" value="ENL_dom"/>
</dbReference>
<dbReference type="CDD" id="cd11019">
    <property type="entry name" value="OsENODL1_like"/>
    <property type="match status" value="1"/>
</dbReference>
<dbReference type="InterPro" id="IPR039391">
    <property type="entry name" value="Phytocyanin-like"/>
</dbReference>
<dbReference type="GO" id="GO:0009055">
    <property type="term" value="F:electron transfer activity"/>
    <property type="evidence" value="ECO:0007669"/>
    <property type="project" value="InterPro"/>
</dbReference>
<accession>A0A7J0G297</accession>
<evidence type="ECO:0000256" key="3">
    <source>
        <dbReference type="ARBA" id="ARBA00022622"/>
    </source>
</evidence>
<evidence type="ECO:0000256" key="2">
    <source>
        <dbReference type="ARBA" id="ARBA00022475"/>
    </source>
</evidence>
<dbReference type="GO" id="GO:0005886">
    <property type="term" value="C:plasma membrane"/>
    <property type="evidence" value="ECO:0007669"/>
    <property type="project" value="UniProtKB-SubCell"/>
</dbReference>
<dbReference type="GO" id="GO:0098552">
    <property type="term" value="C:side of membrane"/>
    <property type="evidence" value="ECO:0007669"/>
    <property type="project" value="UniProtKB-KW"/>
</dbReference>
<dbReference type="PANTHER" id="PTHR33021">
    <property type="entry name" value="BLUE COPPER PROTEIN"/>
    <property type="match status" value="1"/>
</dbReference>
<evidence type="ECO:0000259" key="11">
    <source>
        <dbReference type="PROSITE" id="PS51485"/>
    </source>
</evidence>
<comment type="subcellular location">
    <subcellularLocation>
        <location evidence="1">Cell membrane</location>
        <topology evidence="1">Lipid-anchor</topology>
        <topology evidence="1">GPI-anchor</topology>
    </subcellularLocation>
</comment>
<sequence>MEPILLHPLASSQSKLSLLSFPMAKTISSSNHNLKALHAWRLFGLLLVLVRRGGAFEFKVGGSGDWKLPTDPNVFGYNLWAEKNRFQIGDTLMFVYPADKDVVLQVTKDDYNNCNTAIPIEKYTDGHTVFQFNQSGPFYFISGVKDHCQKNEKLIVIVLADRTNKSSTSPPPSGSTEVTPSPAPTGEEYPSPPQGSVEISPSPEPSADQNPPPSGASSVVMSFIGSIGAFLGSSLLLVL</sequence>
<dbReference type="OrthoDB" id="691587at2759"/>
<keyword evidence="8" id="KW-0449">Lipoprotein</keyword>
<evidence type="ECO:0000313" key="12">
    <source>
        <dbReference type="EMBL" id="GFZ04889.1"/>
    </source>
</evidence>
<protein>
    <submittedName>
        <fullName evidence="12">Early nodulin-like protein 14</fullName>
    </submittedName>
</protein>
<dbReference type="AlphaFoldDB" id="A0A7J0G297"/>
<keyword evidence="7" id="KW-0325">Glycoprotein</keyword>
<organism evidence="12 13">
    <name type="scientific">Actinidia rufa</name>
    <dbReference type="NCBI Taxonomy" id="165716"/>
    <lineage>
        <taxon>Eukaryota</taxon>
        <taxon>Viridiplantae</taxon>
        <taxon>Streptophyta</taxon>
        <taxon>Embryophyta</taxon>
        <taxon>Tracheophyta</taxon>
        <taxon>Spermatophyta</taxon>
        <taxon>Magnoliopsida</taxon>
        <taxon>eudicotyledons</taxon>
        <taxon>Gunneridae</taxon>
        <taxon>Pentapetalae</taxon>
        <taxon>asterids</taxon>
        <taxon>Ericales</taxon>
        <taxon>Actinidiaceae</taxon>
        <taxon>Actinidia</taxon>
    </lineage>
</organism>
<feature type="domain" description="Phytocyanin" evidence="11">
    <location>
        <begin position="56"/>
        <end position="160"/>
    </location>
</feature>
<feature type="region of interest" description="Disordered" evidence="10">
    <location>
        <begin position="164"/>
        <end position="217"/>
    </location>
</feature>
<dbReference type="Proteomes" id="UP000585474">
    <property type="component" value="Unassembled WGS sequence"/>
</dbReference>
<comment type="caution">
    <text evidence="12">The sequence shown here is derived from an EMBL/GenBank/DDBJ whole genome shotgun (WGS) entry which is preliminary data.</text>
</comment>
<dbReference type="EMBL" id="BJWL01000017">
    <property type="protein sequence ID" value="GFZ04889.1"/>
    <property type="molecule type" value="Genomic_DNA"/>
</dbReference>
<keyword evidence="4" id="KW-0732">Signal</keyword>
<dbReference type="Pfam" id="PF02298">
    <property type="entry name" value="Cu_bind_like"/>
    <property type="match status" value="1"/>
</dbReference>
<keyword evidence="5" id="KW-0472">Membrane</keyword>
<evidence type="ECO:0000256" key="6">
    <source>
        <dbReference type="ARBA" id="ARBA00023157"/>
    </source>
</evidence>
<dbReference type="Gene3D" id="2.60.40.420">
    <property type="entry name" value="Cupredoxins - blue copper proteins"/>
    <property type="match status" value="1"/>
</dbReference>
<evidence type="ECO:0000256" key="1">
    <source>
        <dbReference type="ARBA" id="ARBA00004609"/>
    </source>
</evidence>
<evidence type="ECO:0000313" key="13">
    <source>
        <dbReference type="Proteomes" id="UP000585474"/>
    </source>
</evidence>
<comment type="similarity">
    <text evidence="9">Belongs to the early nodulin-like (ENODL) family.</text>
</comment>
<dbReference type="SUPFAM" id="SSF49503">
    <property type="entry name" value="Cupredoxins"/>
    <property type="match status" value="1"/>
</dbReference>
<evidence type="ECO:0000256" key="5">
    <source>
        <dbReference type="ARBA" id="ARBA00023136"/>
    </source>
</evidence>
<reference evidence="12 13" key="1">
    <citation type="submission" date="2019-07" db="EMBL/GenBank/DDBJ databases">
        <title>De Novo Assembly of kiwifruit Actinidia rufa.</title>
        <authorList>
            <person name="Sugita-Konishi S."/>
            <person name="Sato K."/>
            <person name="Mori E."/>
            <person name="Abe Y."/>
            <person name="Kisaki G."/>
            <person name="Hamano K."/>
            <person name="Suezawa K."/>
            <person name="Otani M."/>
            <person name="Fukuda T."/>
            <person name="Manabe T."/>
            <person name="Gomi K."/>
            <person name="Tabuchi M."/>
            <person name="Akimitsu K."/>
            <person name="Kataoka I."/>
        </authorList>
    </citation>
    <scope>NUCLEOTIDE SEQUENCE [LARGE SCALE GENOMIC DNA]</scope>
    <source>
        <strain evidence="13">cv. Fuchu</strain>
    </source>
</reference>
<dbReference type="InterPro" id="IPR003245">
    <property type="entry name" value="Phytocyanin_dom"/>
</dbReference>
<dbReference type="PROSITE" id="PS51485">
    <property type="entry name" value="PHYTOCYANIN"/>
    <property type="match status" value="1"/>
</dbReference>
<dbReference type="FunFam" id="2.60.40.420:FF:000010">
    <property type="entry name" value="Early nodulin-like protein 1"/>
    <property type="match status" value="1"/>
</dbReference>